<dbReference type="InterPro" id="IPR011042">
    <property type="entry name" value="6-blade_b-propeller_TolB-like"/>
</dbReference>
<protein>
    <submittedName>
        <fullName evidence="1">NHL repeat-containing protein</fullName>
    </submittedName>
</protein>
<dbReference type="CDD" id="cd05819">
    <property type="entry name" value="NHL"/>
    <property type="match status" value="1"/>
</dbReference>
<dbReference type="GO" id="GO:0008270">
    <property type="term" value="F:zinc ion binding"/>
    <property type="evidence" value="ECO:0007669"/>
    <property type="project" value="UniProtKB-KW"/>
</dbReference>
<reference evidence="1" key="1">
    <citation type="submission" date="2019-03" db="EMBL/GenBank/DDBJ databases">
        <title>Lake Tanganyika Metagenome-Assembled Genomes (MAGs).</title>
        <authorList>
            <person name="Tran P."/>
        </authorList>
    </citation>
    <scope>NUCLEOTIDE SEQUENCE</scope>
    <source>
        <strain evidence="1">M_DeepCast_400m_m2_100</strain>
    </source>
</reference>
<gene>
    <name evidence="1" type="ORF">FJY75_00825</name>
</gene>
<dbReference type="PANTHER" id="PTHR24104:SF25">
    <property type="entry name" value="PROTEIN LIN-41"/>
    <property type="match status" value="1"/>
</dbReference>
<dbReference type="SUPFAM" id="SSF63829">
    <property type="entry name" value="Calcium-dependent phosphotriesterase"/>
    <property type="match status" value="1"/>
</dbReference>
<dbReference type="InterPro" id="IPR050952">
    <property type="entry name" value="TRIM-NHL_E3_ligases"/>
</dbReference>
<name>A0A937X905_UNCEI</name>
<dbReference type="PANTHER" id="PTHR24104">
    <property type="entry name" value="E3 UBIQUITIN-PROTEIN LIGASE NHLRC1-RELATED"/>
    <property type="match status" value="1"/>
</dbReference>
<organism evidence="1 2">
    <name type="scientific">Eiseniibacteriota bacterium</name>
    <dbReference type="NCBI Taxonomy" id="2212470"/>
    <lineage>
        <taxon>Bacteria</taxon>
        <taxon>Candidatus Eiseniibacteriota</taxon>
    </lineage>
</organism>
<evidence type="ECO:0000313" key="1">
    <source>
        <dbReference type="EMBL" id="MBM3316372.1"/>
    </source>
</evidence>
<dbReference type="AlphaFoldDB" id="A0A937X905"/>
<sequence length="368" mass="39497">MRGRTKDIPDTRGRAMCALRGALDARALMTPGGAINARGLLPPGRPLAARGILAPRAARALLGAIGAALLLGACGQRMELPPQPETPLVTPEPGTYNLKGVWTLPRPTDLAVFGLYLFVVEENLRLGAYYTTRSSPTTPPMISPFEGLLGPVQVALAKRDSLFVVVADSADMRCKIYYWLGGPPLHSFTDTLWVGFNGLAADADLRIYVADAARNVIQAYDRWGRRLHAVSTYGTGSGYVIAPHGLAHNGTHLVVADTGKNWVQRLRPDATSVAAIPQPIGFEAGSLTAPEDVAVDRYGEFIYVADTGGQRVLKFLTTGALQDTVYSPAKIDLAPPLRAPRHVCSEDSLVFVSDPDADRLLLLELKPL</sequence>
<evidence type="ECO:0000313" key="2">
    <source>
        <dbReference type="Proteomes" id="UP000748308"/>
    </source>
</evidence>
<dbReference type="EMBL" id="VGIY01000008">
    <property type="protein sequence ID" value="MBM3316372.1"/>
    <property type="molecule type" value="Genomic_DNA"/>
</dbReference>
<dbReference type="Gene3D" id="2.120.10.30">
    <property type="entry name" value="TolB, C-terminal domain"/>
    <property type="match status" value="1"/>
</dbReference>
<accession>A0A937X905</accession>
<proteinExistence type="predicted"/>
<dbReference type="Proteomes" id="UP000748308">
    <property type="component" value="Unassembled WGS sequence"/>
</dbReference>
<comment type="caution">
    <text evidence="1">The sequence shown here is derived from an EMBL/GenBank/DDBJ whole genome shotgun (WGS) entry which is preliminary data.</text>
</comment>